<organism evidence="1">
    <name type="scientific">Arundo donax</name>
    <name type="common">Giant reed</name>
    <name type="synonym">Donax arundinaceus</name>
    <dbReference type="NCBI Taxonomy" id="35708"/>
    <lineage>
        <taxon>Eukaryota</taxon>
        <taxon>Viridiplantae</taxon>
        <taxon>Streptophyta</taxon>
        <taxon>Embryophyta</taxon>
        <taxon>Tracheophyta</taxon>
        <taxon>Spermatophyta</taxon>
        <taxon>Magnoliopsida</taxon>
        <taxon>Liliopsida</taxon>
        <taxon>Poales</taxon>
        <taxon>Poaceae</taxon>
        <taxon>PACMAD clade</taxon>
        <taxon>Arundinoideae</taxon>
        <taxon>Arundineae</taxon>
        <taxon>Arundo</taxon>
    </lineage>
</organism>
<dbReference type="GO" id="GO:0008168">
    <property type="term" value="F:methyltransferase activity"/>
    <property type="evidence" value="ECO:0007669"/>
    <property type="project" value="UniProtKB-KW"/>
</dbReference>
<protein>
    <submittedName>
        <fullName evidence="1">Ribosomal RNA small subunit methyltransferase B, putative</fullName>
    </submittedName>
</protein>
<accession>A0A0A9F7C1</accession>
<evidence type="ECO:0000313" key="1">
    <source>
        <dbReference type="EMBL" id="JAE08955.1"/>
    </source>
</evidence>
<sequence>MPHPSQFLAISLLQPLCDERCPN</sequence>
<dbReference type="AlphaFoldDB" id="A0A0A9F7C1"/>
<keyword evidence="1" id="KW-0808">Transferase</keyword>
<proteinExistence type="predicted"/>
<dbReference type="GO" id="GO:0032259">
    <property type="term" value="P:methylation"/>
    <property type="evidence" value="ECO:0007669"/>
    <property type="project" value="UniProtKB-KW"/>
</dbReference>
<reference evidence="1" key="1">
    <citation type="submission" date="2014-09" db="EMBL/GenBank/DDBJ databases">
        <authorList>
            <person name="Magalhaes I.L.F."/>
            <person name="Oliveira U."/>
            <person name="Santos F.R."/>
            <person name="Vidigal T.H.D.A."/>
            <person name="Brescovit A.D."/>
            <person name="Santos A.J."/>
        </authorList>
    </citation>
    <scope>NUCLEOTIDE SEQUENCE</scope>
    <source>
        <tissue evidence="1">Shoot tissue taken approximately 20 cm above the soil surface</tissue>
    </source>
</reference>
<reference evidence="1" key="2">
    <citation type="journal article" date="2015" name="Data Brief">
        <title>Shoot transcriptome of the giant reed, Arundo donax.</title>
        <authorList>
            <person name="Barrero R.A."/>
            <person name="Guerrero F.D."/>
            <person name="Moolhuijzen P."/>
            <person name="Goolsby J.A."/>
            <person name="Tidwell J."/>
            <person name="Bellgard S.E."/>
            <person name="Bellgard M.I."/>
        </authorList>
    </citation>
    <scope>NUCLEOTIDE SEQUENCE</scope>
    <source>
        <tissue evidence="1">Shoot tissue taken approximately 20 cm above the soil surface</tissue>
    </source>
</reference>
<keyword evidence="1" id="KW-0489">Methyltransferase</keyword>
<name>A0A0A9F7C1_ARUDO</name>
<dbReference type="EMBL" id="GBRH01188941">
    <property type="protein sequence ID" value="JAE08955.1"/>
    <property type="molecule type" value="Transcribed_RNA"/>
</dbReference>